<feature type="non-terminal residue" evidence="2">
    <location>
        <position position="1"/>
    </location>
</feature>
<name>A0A382EJD0_9ZZZZ</name>
<dbReference type="PANTHER" id="PTHR35800:SF1">
    <property type="entry name" value="RNA-BINDING PROTEIN KHPB"/>
    <property type="match status" value="1"/>
</dbReference>
<protein>
    <recommendedName>
        <fullName evidence="1">R3H domain-containing protein</fullName>
    </recommendedName>
</protein>
<dbReference type="AlphaFoldDB" id="A0A382EJD0"/>
<dbReference type="InterPro" id="IPR001374">
    <property type="entry name" value="R3H_dom"/>
</dbReference>
<dbReference type="Pfam" id="PF01424">
    <property type="entry name" value="R3H"/>
    <property type="match status" value="1"/>
</dbReference>
<dbReference type="EMBL" id="UINC01044512">
    <property type="protein sequence ID" value="SVB50071.1"/>
    <property type="molecule type" value="Genomic_DNA"/>
</dbReference>
<feature type="domain" description="R3H" evidence="1">
    <location>
        <begin position="19"/>
        <end position="85"/>
    </location>
</feature>
<evidence type="ECO:0000313" key="2">
    <source>
        <dbReference type="EMBL" id="SVB50071.1"/>
    </source>
</evidence>
<dbReference type="SMART" id="SM00393">
    <property type="entry name" value="R3H"/>
    <property type="match status" value="1"/>
</dbReference>
<dbReference type="SUPFAM" id="SSF82708">
    <property type="entry name" value="R3H domain"/>
    <property type="match status" value="1"/>
</dbReference>
<gene>
    <name evidence="2" type="ORF">METZ01_LOCUS202925</name>
</gene>
<dbReference type="PANTHER" id="PTHR35800">
    <property type="entry name" value="PROTEIN JAG"/>
    <property type="match status" value="1"/>
</dbReference>
<organism evidence="2">
    <name type="scientific">marine metagenome</name>
    <dbReference type="NCBI Taxonomy" id="408172"/>
    <lineage>
        <taxon>unclassified sequences</taxon>
        <taxon>metagenomes</taxon>
        <taxon>ecological metagenomes</taxon>
    </lineage>
</organism>
<evidence type="ECO:0000259" key="1">
    <source>
        <dbReference type="PROSITE" id="PS51061"/>
    </source>
</evidence>
<reference evidence="2" key="1">
    <citation type="submission" date="2018-05" db="EMBL/GenBank/DDBJ databases">
        <authorList>
            <person name="Lanie J.A."/>
            <person name="Ng W.-L."/>
            <person name="Kazmierczak K.M."/>
            <person name="Andrzejewski T.M."/>
            <person name="Davidsen T.M."/>
            <person name="Wayne K.J."/>
            <person name="Tettelin H."/>
            <person name="Glass J.I."/>
            <person name="Rusch D."/>
            <person name="Podicherti R."/>
            <person name="Tsui H.-C.T."/>
            <person name="Winkler M.E."/>
        </authorList>
    </citation>
    <scope>NUCLEOTIDE SEQUENCE</scope>
</reference>
<dbReference type="Gene3D" id="3.30.1370.50">
    <property type="entry name" value="R3H-like domain"/>
    <property type="match status" value="1"/>
</dbReference>
<sequence>KKVDNKDELISLDVEGYIEKKFNNLSQLIKKMEKTVIRTGNQLSMEPMPAFERRYIHRFFSGSKKINTESEDFGRNRHVILKPKN</sequence>
<dbReference type="InterPro" id="IPR036867">
    <property type="entry name" value="R3H_dom_sf"/>
</dbReference>
<accession>A0A382EJD0</accession>
<proteinExistence type="predicted"/>
<dbReference type="PROSITE" id="PS51061">
    <property type="entry name" value="R3H"/>
    <property type="match status" value="1"/>
</dbReference>
<dbReference type="GO" id="GO:0003723">
    <property type="term" value="F:RNA binding"/>
    <property type="evidence" value="ECO:0007669"/>
    <property type="project" value="InterPro"/>
</dbReference>
<dbReference type="InterPro" id="IPR039247">
    <property type="entry name" value="KhpB"/>
</dbReference>